<dbReference type="HOGENOM" id="CLU_2038359_0_0_1"/>
<evidence type="ECO:0000313" key="1">
    <source>
        <dbReference type="EMBL" id="KIM35130.1"/>
    </source>
</evidence>
<dbReference type="EMBL" id="KN831830">
    <property type="protein sequence ID" value="KIM35130.1"/>
    <property type="molecule type" value="Genomic_DNA"/>
</dbReference>
<sequence length="121" mass="13892">MPEDDVKAWLKEEEHIVKFIKLRYGISAGSTNTTFCYGLSGQTRTRRRFRTINPWRIFDHLKALTLLFSTPLQATSLSLLLSLSNTSGLEMTPLPIKPWNSSRAVFSEFTAEQFLQEEHSL</sequence>
<accession>A0A0C3BEE0</accession>
<evidence type="ECO:0000313" key="2">
    <source>
        <dbReference type="Proteomes" id="UP000053424"/>
    </source>
</evidence>
<reference evidence="2" key="2">
    <citation type="submission" date="2015-01" db="EMBL/GenBank/DDBJ databases">
        <title>Evolutionary Origins and Diversification of the Mycorrhizal Mutualists.</title>
        <authorList>
            <consortium name="DOE Joint Genome Institute"/>
            <consortium name="Mycorrhizal Genomics Consortium"/>
            <person name="Kohler A."/>
            <person name="Kuo A."/>
            <person name="Nagy L.G."/>
            <person name="Floudas D."/>
            <person name="Copeland A."/>
            <person name="Barry K.W."/>
            <person name="Cichocki N."/>
            <person name="Veneault-Fourrey C."/>
            <person name="LaButti K."/>
            <person name="Lindquist E.A."/>
            <person name="Lipzen A."/>
            <person name="Lundell T."/>
            <person name="Morin E."/>
            <person name="Murat C."/>
            <person name="Riley R."/>
            <person name="Ohm R."/>
            <person name="Sun H."/>
            <person name="Tunlid A."/>
            <person name="Henrissat B."/>
            <person name="Grigoriev I.V."/>
            <person name="Hibbett D.S."/>
            <person name="Martin F."/>
        </authorList>
    </citation>
    <scope>NUCLEOTIDE SEQUENCE [LARGE SCALE GENOMIC DNA]</scope>
    <source>
        <strain evidence="2">h7</strain>
    </source>
</reference>
<reference evidence="1 2" key="1">
    <citation type="submission" date="2014-04" db="EMBL/GenBank/DDBJ databases">
        <authorList>
            <consortium name="DOE Joint Genome Institute"/>
            <person name="Kuo A."/>
            <person name="Gay G."/>
            <person name="Dore J."/>
            <person name="Kohler A."/>
            <person name="Nagy L.G."/>
            <person name="Floudas D."/>
            <person name="Copeland A."/>
            <person name="Barry K.W."/>
            <person name="Cichocki N."/>
            <person name="Veneault-Fourrey C."/>
            <person name="LaButti K."/>
            <person name="Lindquist E.A."/>
            <person name="Lipzen A."/>
            <person name="Lundell T."/>
            <person name="Morin E."/>
            <person name="Murat C."/>
            <person name="Sun H."/>
            <person name="Tunlid A."/>
            <person name="Henrissat B."/>
            <person name="Grigoriev I.V."/>
            <person name="Hibbett D.S."/>
            <person name="Martin F."/>
            <person name="Nordberg H.P."/>
            <person name="Cantor M.N."/>
            <person name="Hua S.X."/>
        </authorList>
    </citation>
    <scope>NUCLEOTIDE SEQUENCE [LARGE SCALE GENOMIC DNA]</scope>
    <source>
        <strain evidence="2">h7</strain>
    </source>
</reference>
<dbReference type="Proteomes" id="UP000053424">
    <property type="component" value="Unassembled WGS sequence"/>
</dbReference>
<proteinExistence type="predicted"/>
<name>A0A0C3BEE0_HEBCY</name>
<dbReference type="AlphaFoldDB" id="A0A0C3BEE0"/>
<gene>
    <name evidence="1" type="ORF">M413DRAFT_32753</name>
</gene>
<protein>
    <submittedName>
        <fullName evidence="1">Uncharacterized protein</fullName>
    </submittedName>
</protein>
<keyword evidence="2" id="KW-1185">Reference proteome</keyword>
<organism evidence="1 2">
    <name type="scientific">Hebeloma cylindrosporum</name>
    <dbReference type="NCBI Taxonomy" id="76867"/>
    <lineage>
        <taxon>Eukaryota</taxon>
        <taxon>Fungi</taxon>
        <taxon>Dikarya</taxon>
        <taxon>Basidiomycota</taxon>
        <taxon>Agaricomycotina</taxon>
        <taxon>Agaricomycetes</taxon>
        <taxon>Agaricomycetidae</taxon>
        <taxon>Agaricales</taxon>
        <taxon>Agaricineae</taxon>
        <taxon>Hymenogastraceae</taxon>
        <taxon>Hebeloma</taxon>
    </lineage>
</organism>